<keyword evidence="6 9" id="KW-1133">Transmembrane helix</keyword>
<evidence type="ECO:0000313" key="11">
    <source>
        <dbReference type="Proteomes" id="UP000308802"/>
    </source>
</evidence>
<comment type="caution">
    <text evidence="10">The sequence shown here is derived from an EMBL/GenBank/DDBJ whole genome shotgun (WGS) entry which is preliminary data.</text>
</comment>
<dbReference type="GO" id="GO:0000506">
    <property type="term" value="C:glycosylphosphatidylinositol-N-acetylglucosaminyltransferase (GPI-GnT) complex"/>
    <property type="evidence" value="ECO:0007669"/>
    <property type="project" value="TreeGrafter"/>
</dbReference>
<feature type="transmembrane region" description="Helical" evidence="9">
    <location>
        <begin position="421"/>
        <end position="438"/>
    </location>
</feature>
<dbReference type="PANTHER" id="PTHR12982:SF0">
    <property type="entry name" value="PHOSPHATIDYLINOSITOL N-ACETYLGLUCOSAMINYLTRANSFERASE SUBUNIT C"/>
    <property type="match status" value="1"/>
</dbReference>
<evidence type="ECO:0000256" key="1">
    <source>
        <dbReference type="ARBA" id="ARBA00004141"/>
    </source>
</evidence>
<feature type="transmembrane region" description="Helical" evidence="9">
    <location>
        <begin position="171"/>
        <end position="199"/>
    </location>
</feature>
<dbReference type="EMBL" id="QZAO01000054">
    <property type="protein sequence ID" value="THW76845.1"/>
    <property type="molecule type" value="Genomic_DNA"/>
</dbReference>
<dbReference type="GO" id="GO:0006506">
    <property type="term" value="P:GPI anchor biosynthetic process"/>
    <property type="evidence" value="ECO:0007669"/>
    <property type="project" value="UniProtKB-UniPathway"/>
</dbReference>
<feature type="transmembrane region" description="Helical" evidence="9">
    <location>
        <begin position="476"/>
        <end position="500"/>
    </location>
</feature>
<organism evidence="10 11">
    <name type="scientific">Aureobasidium pullulans</name>
    <name type="common">Black yeast</name>
    <name type="synonym">Pullularia pullulans</name>
    <dbReference type="NCBI Taxonomy" id="5580"/>
    <lineage>
        <taxon>Eukaryota</taxon>
        <taxon>Fungi</taxon>
        <taxon>Dikarya</taxon>
        <taxon>Ascomycota</taxon>
        <taxon>Pezizomycotina</taxon>
        <taxon>Dothideomycetes</taxon>
        <taxon>Dothideomycetidae</taxon>
        <taxon>Dothideales</taxon>
        <taxon>Saccotheciaceae</taxon>
        <taxon>Aureobasidium</taxon>
    </lineage>
</organism>
<dbReference type="PANTHER" id="PTHR12982">
    <property type="entry name" value="PHOSPHATIDYLINOSITOL GLYCAN, CLASS C"/>
    <property type="match status" value="1"/>
</dbReference>
<evidence type="ECO:0000256" key="7">
    <source>
        <dbReference type="ARBA" id="ARBA00023136"/>
    </source>
</evidence>
<protein>
    <submittedName>
        <fullName evidence="10">GPI2-domain-containing protein</fullName>
    </submittedName>
</protein>
<keyword evidence="5 9" id="KW-0812">Transmembrane</keyword>
<keyword evidence="7 9" id="KW-0472">Membrane</keyword>
<comment type="pathway">
    <text evidence="2">Glycolipid biosynthesis; glycosylphosphatidylinositol-anchor biosynthesis.</text>
</comment>
<feature type="region of interest" description="Disordered" evidence="8">
    <location>
        <begin position="1"/>
        <end position="131"/>
    </location>
</feature>
<feature type="compositionally biased region" description="Basic and acidic residues" evidence="8">
    <location>
        <begin position="43"/>
        <end position="58"/>
    </location>
</feature>
<dbReference type="AlphaFoldDB" id="A0A4S9ABY0"/>
<comment type="similarity">
    <text evidence="3">Belongs to the PIGC family.</text>
</comment>
<evidence type="ECO:0000313" key="10">
    <source>
        <dbReference type="EMBL" id="THW76845.1"/>
    </source>
</evidence>
<dbReference type="Proteomes" id="UP000308802">
    <property type="component" value="Unassembled WGS sequence"/>
</dbReference>
<feature type="transmembrane region" description="Helical" evidence="9">
    <location>
        <begin position="450"/>
        <end position="470"/>
    </location>
</feature>
<evidence type="ECO:0000256" key="4">
    <source>
        <dbReference type="ARBA" id="ARBA00022502"/>
    </source>
</evidence>
<evidence type="ECO:0000256" key="5">
    <source>
        <dbReference type="ARBA" id="ARBA00022692"/>
    </source>
</evidence>
<comment type="subcellular location">
    <subcellularLocation>
        <location evidence="1">Membrane</location>
        <topology evidence="1">Multi-pass membrane protein</topology>
    </subcellularLocation>
</comment>
<keyword evidence="4" id="KW-0337">GPI-anchor biosynthesis</keyword>
<evidence type="ECO:0000256" key="8">
    <source>
        <dbReference type="SAM" id="MobiDB-lite"/>
    </source>
</evidence>
<name>A0A4S9ABY0_AURPU</name>
<accession>A0A4S9ABY0</accession>
<dbReference type="Pfam" id="PF06432">
    <property type="entry name" value="GPI2"/>
    <property type="match status" value="1"/>
</dbReference>
<evidence type="ECO:0000256" key="6">
    <source>
        <dbReference type="ARBA" id="ARBA00022989"/>
    </source>
</evidence>
<evidence type="ECO:0000256" key="2">
    <source>
        <dbReference type="ARBA" id="ARBA00004687"/>
    </source>
</evidence>
<sequence>MSQADTETQRSFFPSDSKSWKRRKRVRRSDGTDVGNVGNAANETRKRVSFEAASDPKDAPSIMPPFEAPVSASASDASISRGGTARSASSHLRPEDAFLAYSPPYRSTSKGGASENRRKRDSHSSRNASRRRPRTWKKLLWVKQAYPDNYTDEETFLDHLQRNPRLRPYDFWPLVADSTVIVQHIGSVIIFVCCFIGIFQRRVSPVSVVSWASFGTILGWVVRDYWVGQEEAEQARQAALAEAVASSKAIVDSQRPQEGPLSPADPASAMSDTAKLGLGISSVGVSRPLSVVSTNESLASTAPSTGHPNGAATFASYSYYPPYESHTSSLSARNQERLATAKSALLIYCALLGLSPILKSLTLSTSEDSIWAMSSWLLIINIFTFDYGAGAEAKFPASLSTNAALMASTVLASRLPSTTHVFSLTLFSIEVFGLFPVFRRHVRHVSWTGHLMLTALIILGAGGGLCVTITGGGWKAGVIGAFLGGILTCLAMGITSWWLIGLQRYKNEIHGPWDPARPIIRRHWD</sequence>
<evidence type="ECO:0000256" key="3">
    <source>
        <dbReference type="ARBA" id="ARBA00008321"/>
    </source>
</evidence>
<proteinExistence type="inferred from homology"/>
<feature type="transmembrane region" description="Helical" evidence="9">
    <location>
        <begin position="339"/>
        <end position="358"/>
    </location>
</feature>
<evidence type="ECO:0000256" key="9">
    <source>
        <dbReference type="SAM" id="Phobius"/>
    </source>
</evidence>
<dbReference type="UniPathway" id="UPA00196"/>
<reference evidence="10 11" key="1">
    <citation type="submission" date="2018-10" db="EMBL/GenBank/DDBJ databases">
        <title>Fifty Aureobasidium pullulans genomes reveal a recombining polyextremotolerant generalist.</title>
        <authorList>
            <person name="Gostincar C."/>
            <person name="Turk M."/>
            <person name="Zajc J."/>
            <person name="Gunde-Cimerman N."/>
        </authorList>
    </citation>
    <scope>NUCLEOTIDE SEQUENCE [LARGE SCALE GENOMIC DNA]</scope>
    <source>
        <strain evidence="10 11">EXF-10659</strain>
    </source>
</reference>
<feature type="compositionally biased region" description="Polar residues" evidence="8">
    <location>
        <begin position="1"/>
        <end position="16"/>
    </location>
</feature>
<dbReference type="InterPro" id="IPR009450">
    <property type="entry name" value="Plno_GlcNAc_GPI2"/>
</dbReference>
<gene>
    <name evidence="10" type="ORF">D6D19_02765</name>
</gene>
<feature type="compositionally biased region" description="Basic and acidic residues" evidence="8">
    <location>
        <begin position="115"/>
        <end position="124"/>
    </location>
</feature>